<protein>
    <submittedName>
        <fullName evidence="1">Uncharacterized protein</fullName>
    </submittedName>
</protein>
<proteinExistence type="predicted"/>
<organism evidence="1 2">
    <name type="scientific">Aulographum hederae CBS 113979</name>
    <dbReference type="NCBI Taxonomy" id="1176131"/>
    <lineage>
        <taxon>Eukaryota</taxon>
        <taxon>Fungi</taxon>
        <taxon>Dikarya</taxon>
        <taxon>Ascomycota</taxon>
        <taxon>Pezizomycotina</taxon>
        <taxon>Dothideomycetes</taxon>
        <taxon>Pleosporomycetidae</taxon>
        <taxon>Aulographales</taxon>
        <taxon>Aulographaceae</taxon>
    </lineage>
</organism>
<sequence length="118" mass="13166">MRLMNLGVGTVVVRTTYSIWCDGRYETATSFRLLPSQLLLSLGLRKAPELTISTVGLQRRFMLETFRVVPKNPLIFEFCKSGNVHGMELLIARGKASMMDVDPEGRSLFLISVLEGDG</sequence>
<name>A0A6G1HGR8_9PEZI</name>
<keyword evidence="2" id="KW-1185">Reference proteome</keyword>
<evidence type="ECO:0000313" key="2">
    <source>
        <dbReference type="Proteomes" id="UP000800041"/>
    </source>
</evidence>
<reference evidence="1" key="1">
    <citation type="journal article" date="2020" name="Stud. Mycol.">
        <title>101 Dothideomycetes genomes: a test case for predicting lifestyles and emergence of pathogens.</title>
        <authorList>
            <person name="Haridas S."/>
            <person name="Albert R."/>
            <person name="Binder M."/>
            <person name="Bloem J."/>
            <person name="Labutti K."/>
            <person name="Salamov A."/>
            <person name="Andreopoulos B."/>
            <person name="Baker S."/>
            <person name="Barry K."/>
            <person name="Bills G."/>
            <person name="Bluhm B."/>
            <person name="Cannon C."/>
            <person name="Castanera R."/>
            <person name="Culley D."/>
            <person name="Daum C."/>
            <person name="Ezra D."/>
            <person name="Gonzalez J."/>
            <person name="Henrissat B."/>
            <person name="Kuo A."/>
            <person name="Liang C."/>
            <person name="Lipzen A."/>
            <person name="Lutzoni F."/>
            <person name="Magnuson J."/>
            <person name="Mondo S."/>
            <person name="Nolan M."/>
            <person name="Ohm R."/>
            <person name="Pangilinan J."/>
            <person name="Park H.-J."/>
            <person name="Ramirez L."/>
            <person name="Alfaro M."/>
            <person name="Sun H."/>
            <person name="Tritt A."/>
            <person name="Yoshinaga Y."/>
            <person name="Zwiers L.-H."/>
            <person name="Turgeon B."/>
            <person name="Goodwin S."/>
            <person name="Spatafora J."/>
            <person name="Crous P."/>
            <person name="Grigoriev I."/>
        </authorList>
    </citation>
    <scope>NUCLEOTIDE SEQUENCE</scope>
    <source>
        <strain evidence="1">CBS 113979</strain>
    </source>
</reference>
<gene>
    <name evidence="1" type="ORF">K402DRAFT_388083</name>
</gene>
<accession>A0A6G1HGR8</accession>
<evidence type="ECO:0000313" key="1">
    <source>
        <dbReference type="EMBL" id="KAF1992431.1"/>
    </source>
</evidence>
<dbReference type="OrthoDB" id="539213at2759"/>
<dbReference type="Proteomes" id="UP000800041">
    <property type="component" value="Unassembled WGS sequence"/>
</dbReference>
<dbReference type="EMBL" id="ML977137">
    <property type="protein sequence ID" value="KAF1992431.1"/>
    <property type="molecule type" value="Genomic_DNA"/>
</dbReference>
<dbReference type="AlphaFoldDB" id="A0A6G1HGR8"/>